<dbReference type="Proteomes" id="UP000879542">
    <property type="component" value="Unassembled WGS sequence"/>
</dbReference>
<dbReference type="SMART" id="SM00895">
    <property type="entry name" value="FCD"/>
    <property type="match status" value="1"/>
</dbReference>
<sequence length="231" mass="26947">MKSLNATEKIIDYIKLNILNGTFKINSKLPSERKIADLFNISRIPVRNAINILCKEGILRAVPYSSPIVEGFKKVDLFDDGEIYKNHNIQEFYVESLRARQLIESEATRLAILNATSKELQKIKYTYLKSIEELDKVSHGLIEECYDADLQFHKEIILTSHNPIFIKYYELIPKTIFSNQYFGFKYRNSLKDMISHHNNIIIAFDSKDSNLGYTSMYNHLEDVIQLFQHDD</sequence>
<dbReference type="GO" id="GO:0003677">
    <property type="term" value="F:DNA binding"/>
    <property type="evidence" value="ECO:0007669"/>
    <property type="project" value="UniProtKB-KW"/>
</dbReference>
<evidence type="ECO:0000256" key="1">
    <source>
        <dbReference type="ARBA" id="ARBA00023015"/>
    </source>
</evidence>
<reference evidence="4" key="2">
    <citation type="submission" date="2021-06" db="EMBL/GenBank/DDBJ databases">
        <authorList>
            <consortium name="NCBI Pathogen Detection Project"/>
        </authorList>
    </citation>
    <scope>NUCLEOTIDE SEQUENCE</scope>
    <source>
        <strain evidence="4">Clostridioides</strain>
    </source>
</reference>
<dbReference type="InterPro" id="IPR008920">
    <property type="entry name" value="TF_FadR/GntR_C"/>
</dbReference>
<gene>
    <name evidence="4" type="ORF">KRQ00_001649</name>
</gene>
<protein>
    <submittedName>
        <fullName evidence="4">FadR family transcriptional regulator</fullName>
    </submittedName>
</protein>
<evidence type="ECO:0000313" key="5">
    <source>
        <dbReference type="Proteomes" id="UP000879542"/>
    </source>
</evidence>
<keyword evidence="2" id="KW-0238">DNA-binding</keyword>
<dbReference type="Pfam" id="PF07729">
    <property type="entry name" value="FCD"/>
    <property type="match status" value="1"/>
</dbReference>
<dbReference type="InterPro" id="IPR036390">
    <property type="entry name" value="WH_DNA-bd_sf"/>
</dbReference>
<dbReference type="SUPFAM" id="SSF48008">
    <property type="entry name" value="GntR ligand-binding domain-like"/>
    <property type="match status" value="1"/>
</dbReference>
<evidence type="ECO:0000256" key="3">
    <source>
        <dbReference type="ARBA" id="ARBA00023163"/>
    </source>
</evidence>
<dbReference type="GO" id="GO:0003700">
    <property type="term" value="F:DNA-binding transcription factor activity"/>
    <property type="evidence" value="ECO:0007669"/>
    <property type="project" value="InterPro"/>
</dbReference>
<dbReference type="CDD" id="cd07377">
    <property type="entry name" value="WHTH_GntR"/>
    <property type="match status" value="1"/>
</dbReference>
<dbReference type="InterPro" id="IPR011711">
    <property type="entry name" value="GntR_C"/>
</dbReference>
<evidence type="ECO:0000313" key="4">
    <source>
        <dbReference type="EMBL" id="HBH2619894.1"/>
    </source>
</evidence>
<name>A0A9P3YQ05_CLODI</name>
<dbReference type="Gene3D" id="1.20.120.530">
    <property type="entry name" value="GntR ligand-binding domain-like"/>
    <property type="match status" value="1"/>
</dbReference>
<dbReference type="SMART" id="SM00345">
    <property type="entry name" value="HTH_GNTR"/>
    <property type="match status" value="1"/>
</dbReference>
<dbReference type="InterPro" id="IPR036388">
    <property type="entry name" value="WH-like_DNA-bd_sf"/>
</dbReference>
<reference evidence="4" key="1">
    <citation type="journal article" date="2018" name="Genome Biol.">
        <title>SKESA: strategic k-mer extension for scrupulous assemblies.</title>
        <authorList>
            <person name="Souvorov A."/>
            <person name="Agarwala R."/>
            <person name="Lipman D.J."/>
        </authorList>
    </citation>
    <scope>NUCLEOTIDE SEQUENCE</scope>
    <source>
        <strain evidence="4">Clostridioides</strain>
    </source>
</reference>
<accession>A0A9P3YQ05</accession>
<dbReference type="PANTHER" id="PTHR43537">
    <property type="entry name" value="TRANSCRIPTIONAL REGULATOR, GNTR FAMILY"/>
    <property type="match status" value="1"/>
</dbReference>
<dbReference type="InterPro" id="IPR000524">
    <property type="entry name" value="Tscrpt_reg_HTH_GntR"/>
</dbReference>
<dbReference type="EMBL" id="DAEQIJ010000006">
    <property type="protein sequence ID" value="HBH2619894.1"/>
    <property type="molecule type" value="Genomic_DNA"/>
</dbReference>
<organism evidence="4 5">
    <name type="scientific">Clostridioides difficile</name>
    <name type="common">Peptoclostridium difficile</name>
    <dbReference type="NCBI Taxonomy" id="1496"/>
    <lineage>
        <taxon>Bacteria</taxon>
        <taxon>Bacillati</taxon>
        <taxon>Bacillota</taxon>
        <taxon>Clostridia</taxon>
        <taxon>Peptostreptococcales</taxon>
        <taxon>Peptostreptococcaceae</taxon>
        <taxon>Clostridioides</taxon>
    </lineage>
</organism>
<dbReference type="AlphaFoldDB" id="A0A9P3YQ05"/>
<evidence type="ECO:0000256" key="2">
    <source>
        <dbReference type="ARBA" id="ARBA00023125"/>
    </source>
</evidence>
<keyword evidence="1" id="KW-0805">Transcription regulation</keyword>
<dbReference type="PRINTS" id="PR00035">
    <property type="entry name" value="HTHGNTR"/>
</dbReference>
<dbReference type="PROSITE" id="PS50949">
    <property type="entry name" value="HTH_GNTR"/>
    <property type="match status" value="1"/>
</dbReference>
<dbReference type="PANTHER" id="PTHR43537:SF5">
    <property type="entry name" value="UXU OPERON TRANSCRIPTIONAL REGULATOR"/>
    <property type="match status" value="1"/>
</dbReference>
<dbReference type="SUPFAM" id="SSF46785">
    <property type="entry name" value="Winged helix' DNA-binding domain"/>
    <property type="match status" value="1"/>
</dbReference>
<keyword evidence="3" id="KW-0804">Transcription</keyword>
<dbReference type="Gene3D" id="1.10.10.10">
    <property type="entry name" value="Winged helix-like DNA-binding domain superfamily/Winged helix DNA-binding domain"/>
    <property type="match status" value="1"/>
</dbReference>
<comment type="caution">
    <text evidence="4">The sequence shown here is derived from an EMBL/GenBank/DDBJ whole genome shotgun (WGS) entry which is preliminary data.</text>
</comment>
<dbReference type="RefSeq" id="WP_004453659.1">
    <property type="nucleotide sequence ID" value="NZ_AP025558.1"/>
</dbReference>
<dbReference type="Pfam" id="PF00392">
    <property type="entry name" value="GntR"/>
    <property type="match status" value="1"/>
</dbReference>
<proteinExistence type="predicted"/>